<organism evidence="4 5">
    <name type="scientific">Paramicrobacterium humi</name>
    <dbReference type="NCBI Taxonomy" id="640635"/>
    <lineage>
        <taxon>Bacteria</taxon>
        <taxon>Bacillati</taxon>
        <taxon>Actinomycetota</taxon>
        <taxon>Actinomycetes</taxon>
        <taxon>Micrococcales</taxon>
        <taxon>Microbacteriaceae</taxon>
        <taxon>Paramicrobacterium</taxon>
    </lineage>
</organism>
<feature type="chain" id="PRO_5011771208" evidence="3">
    <location>
        <begin position="25"/>
        <end position="429"/>
    </location>
</feature>
<evidence type="ECO:0000313" key="5">
    <source>
        <dbReference type="Proteomes" id="UP000199183"/>
    </source>
</evidence>
<dbReference type="OrthoDB" id="5580590at2"/>
<evidence type="ECO:0000256" key="3">
    <source>
        <dbReference type="SAM" id="SignalP"/>
    </source>
</evidence>
<dbReference type="RefSeq" id="WP_091181058.1">
    <property type="nucleotide sequence ID" value="NZ_FNRY01000001.1"/>
</dbReference>
<dbReference type="SUPFAM" id="SSF53850">
    <property type="entry name" value="Periplasmic binding protein-like II"/>
    <property type="match status" value="1"/>
</dbReference>
<evidence type="ECO:0000256" key="2">
    <source>
        <dbReference type="ARBA" id="ARBA00022448"/>
    </source>
</evidence>
<comment type="similarity">
    <text evidence="1">Belongs to the bacterial solute-binding protein 1 family.</text>
</comment>
<dbReference type="STRING" id="640635.SAMN04489806_1117"/>
<accession>A0A1H4KDP0</accession>
<dbReference type="InterPro" id="IPR006059">
    <property type="entry name" value="SBP"/>
</dbReference>
<proteinExistence type="inferred from homology"/>
<dbReference type="Gene3D" id="3.40.190.10">
    <property type="entry name" value="Periplasmic binding protein-like II"/>
    <property type="match status" value="2"/>
</dbReference>
<dbReference type="Pfam" id="PF13416">
    <property type="entry name" value="SBP_bac_8"/>
    <property type="match status" value="1"/>
</dbReference>
<evidence type="ECO:0000313" key="4">
    <source>
        <dbReference type="EMBL" id="SEB56376.1"/>
    </source>
</evidence>
<sequence>MRNRKVVRGAVALSVSLATVAALAGCGSSAKGGGAGDGGLEILTYWTAGAESEALSTMVDHYMAENPDAKKPTVAAIAGDGGENAQAALQSRLAGGNPPDTWQTSAGYGVSMYTDADLLQDLTPLYEKEGWAEDLPADVIDASTVDGKIYGAVSNVHRSNTLWYNVPLIKKIGADPDSFKSLADVIDLAPKIEAEGASTLCMAGQNGYGGRVLYENLLFAALGPDDWPALFDGSIGWDDPRIVQATKLFVDSIPVWNRDNASLNWPDAVAPVGDGGCAFTVMGDWTYGQLLLNGFEYEKDFDYALFPGSKGTFFGNIDLFVVSKNAPNPENAEAWVRTVNDPEAQVDFSEIKGSVPVRSDADLSSLSPYQQETAKLFQTQKRGWSFQQGNMASADYVQQFTDQMTLLTNNHDVDAFISAMSAVADQQGE</sequence>
<dbReference type="Proteomes" id="UP000199183">
    <property type="component" value="Unassembled WGS sequence"/>
</dbReference>
<dbReference type="PROSITE" id="PS51257">
    <property type="entry name" value="PROKAR_LIPOPROTEIN"/>
    <property type="match status" value="1"/>
</dbReference>
<dbReference type="EMBL" id="FNRY01000001">
    <property type="protein sequence ID" value="SEB56376.1"/>
    <property type="molecule type" value="Genomic_DNA"/>
</dbReference>
<dbReference type="PANTHER" id="PTHR43649">
    <property type="entry name" value="ARABINOSE-BINDING PROTEIN-RELATED"/>
    <property type="match status" value="1"/>
</dbReference>
<evidence type="ECO:0000256" key="1">
    <source>
        <dbReference type="ARBA" id="ARBA00008520"/>
    </source>
</evidence>
<reference evidence="4 5" key="1">
    <citation type="submission" date="2016-10" db="EMBL/GenBank/DDBJ databases">
        <authorList>
            <person name="de Groot N.N."/>
        </authorList>
    </citation>
    <scope>NUCLEOTIDE SEQUENCE [LARGE SCALE GENOMIC DNA]</scope>
    <source>
        <strain evidence="4 5">DSM 21799</strain>
    </source>
</reference>
<protein>
    <submittedName>
        <fullName evidence="4">Carbohydrate ABC transporter substrate-binding protein, CUT1 family</fullName>
    </submittedName>
</protein>
<name>A0A1H4KDP0_9MICO</name>
<keyword evidence="3" id="KW-0732">Signal</keyword>
<gene>
    <name evidence="4" type="ORF">SAMN04489806_1117</name>
</gene>
<dbReference type="PANTHER" id="PTHR43649:SF29">
    <property type="entry name" value="OSMOPROTECTIVE COMPOUNDS-BINDING PROTEIN GGTB"/>
    <property type="match status" value="1"/>
</dbReference>
<keyword evidence="5" id="KW-1185">Reference proteome</keyword>
<feature type="signal peptide" evidence="3">
    <location>
        <begin position="1"/>
        <end position="24"/>
    </location>
</feature>
<dbReference type="InterPro" id="IPR050490">
    <property type="entry name" value="Bact_solute-bd_prot1"/>
</dbReference>
<dbReference type="AlphaFoldDB" id="A0A1H4KDP0"/>
<keyword evidence="2" id="KW-0813">Transport</keyword>